<dbReference type="Proteomes" id="UP000663848">
    <property type="component" value="Unassembled WGS sequence"/>
</dbReference>
<organism evidence="1 2">
    <name type="scientific">Rotaria socialis</name>
    <dbReference type="NCBI Taxonomy" id="392032"/>
    <lineage>
        <taxon>Eukaryota</taxon>
        <taxon>Metazoa</taxon>
        <taxon>Spiralia</taxon>
        <taxon>Gnathifera</taxon>
        <taxon>Rotifera</taxon>
        <taxon>Eurotatoria</taxon>
        <taxon>Bdelloidea</taxon>
        <taxon>Philodinida</taxon>
        <taxon>Philodinidae</taxon>
        <taxon>Rotaria</taxon>
    </lineage>
</organism>
<name>A0A821P3H6_9BILA</name>
<comment type="caution">
    <text evidence="1">The sequence shown here is derived from an EMBL/GenBank/DDBJ whole genome shotgun (WGS) entry which is preliminary data.</text>
</comment>
<dbReference type="AlphaFoldDB" id="A0A821P3H6"/>
<protein>
    <submittedName>
        <fullName evidence="1">Uncharacterized protein</fullName>
    </submittedName>
</protein>
<reference evidence="1" key="1">
    <citation type="submission" date="2021-02" db="EMBL/GenBank/DDBJ databases">
        <authorList>
            <person name="Nowell W R."/>
        </authorList>
    </citation>
    <scope>NUCLEOTIDE SEQUENCE</scope>
</reference>
<evidence type="ECO:0000313" key="1">
    <source>
        <dbReference type="EMBL" id="CAF4794765.1"/>
    </source>
</evidence>
<dbReference type="EMBL" id="CAJOBR010004768">
    <property type="protein sequence ID" value="CAF4794765.1"/>
    <property type="molecule type" value="Genomic_DNA"/>
</dbReference>
<evidence type="ECO:0000313" key="2">
    <source>
        <dbReference type="Proteomes" id="UP000663848"/>
    </source>
</evidence>
<accession>A0A821P3H6</accession>
<proteinExistence type="predicted"/>
<feature type="non-terminal residue" evidence="1">
    <location>
        <position position="83"/>
    </location>
</feature>
<gene>
    <name evidence="1" type="ORF">QYT958_LOCUS23499</name>
</gene>
<sequence length="83" mass="9462">MDVFLELENKIDKCNECVVQVNDSISKLAEENKSMNKSLHEHISESVRQQADITTQADVLRSPYTVVNGRIRPVCPLIRSYLT</sequence>